<comment type="caution">
    <text evidence="2">The sequence shown here is derived from an EMBL/GenBank/DDBJ whole genome shotgun (WGS) entry which is preliminary data.</text>
</comment>
<evidence type="ECO:0000259" key="1">
    <source>
        <dbReference type="Pfam" id="PF00565"/>
    </source>
</evidence>
<accession>A0A0F9KGE8</accession>
<name>A0A0F9KGE8_9ZZZZ</name>
<protein>
    <recommendedName>
        <fullName evidence="1">TNase-like domain-containing protein</fullName>
    </recommendedName>
</protein>
<evidence type="ECO:0000313" key="2">
    <source>
        <dbReference type="EMBL" id="KKM81023.1"/>
    </source>
</evidence>
<organism evidence="2">
    <name type="scientific">marine sediment metagenome</name>
    <dbReference type="NCBI Taxonomy" id="412755"/>
    <lineage>
        <taxon>unclassified sequences</taxon>
        <taxon>metagenomes</taxon>
        <taxon>ecological metagenomes</taxon>
    </lineage>
</organism>
<dbReference type="Gene3D" id="3.40.10.10">
    <property type="entry name" value="DNA Methylphosphotriester Repair Domain"/>
    <property type="match status" value="1"/>
</dbReference>
<dbReference type="InterPro" id="IPR035437">
    <property type="entry name" value="SNase_OB-fold_sf"/>
</dbReference>
<proteinExistence type="predicted"/>
<dbReference type="InterPro" id="IPR016071">
    <property type="entry name" value="Staphylococal_nuclease_OB-fold"/>
</dbReference>
<dbReference type="Gene3D" id="2.40.50.90">
    <property type="match status" value="1"/>
</dbReference>
<dbReference type="SUPFAM" id="SSF50199">
    <property type="entry name" value="Staphylococcal nuclease"/>
    <property type="match status" value="1"/>
</dbReference>
<sequence length="122" mass="14344">KVHLEFEPFTQYGDYGRLLAYVFLSDGTFFNAELVKQGYASVFGRDRFQYYKKFRRYEREARIAGVGLWAGKDICKEIIGNRRSKIYRLPGDAGCGRVKEENRAYFNMEEEAIEAGYRRAKR</sequence>
<dbReference type="EMBL" id="LAZR01008092">
    <property type="protein sequence ID" value="KKM81023.1"/>
    <property type="molecule type" value="Genomic_DNA"/>
</dbReference>
<feature type="domain" description="TNase-like" evidence="1">
    <location>
        <begin position="10"/>
        <end position="70"/>
    </location>
</feature>
<dbReference type="SUPFAM" id="SSF57884">
    <property type="entry name" value="Ada DNA repair protein, N-terminal domain (N-Ada 10)"/>
    <property type="match status" value="1"/>
</dbReference>
<reference evidence="2" key="1">
    <citation type="journal article" date="2015" name="Nature">
        <title>Complex archaea that bridge the gap between prokaryotes and eukaryotes.</title>
        <authorList>
            <person name="Spang A."/>
            <person name="Saw J.H."/>
            <person name="Jorgensen S.L."/>
            <person name="Zaremba-Niedzwiedzka K."/>
            <person name="Martijn J."/>
            <person name="Lind A.E."/>
            <person name="van Eijk R."/>
            <person name="Schleper C."/>
            <person name="Guy L."/>
            <person name="Ettema T.J."/>
        </authorList>
    </citation>
    <scope>NUCLEOTIDE SEQUENCE</scope>
</reference>
<dbReference type="AlphaFoldDB" id="A0A0F9KGE8"/>
<dbReference type="Pfam" id="PF00565">
    <property type="entry name" value="SNase"/>
    <property type="match status" value="1"/>
</dbReference>
<dbReference type="InterPro" id="IPR035451">
    <property type="entry name" value="Ada-like_dom_sf"/>
</dbReference>
<gene>
    <name evidence="2" type="ORF">LCGC14_1334000</name>
</gene>
<feature type="non-terminal residue" evidence="2">
    <location>
        <position position="1"/>
    </location>
</feature>